<evidence type="ECO:0000313" key="3">
    <source>
        <dbReference type="EMBL" id="POY76082.1"/>
    </source>
</evidence>
<feature type="compositionally biased region" description="Basic residues" evidence="2">
    <location>
        <begin position="33"/>
        <end position="43"/>
    </location>
</feature>
<dbReference type="Proteomes" id="UP000237144">
    <property type="component" value="Unassembled WGS sequence"/>
</dbReference>
<keyword evidence="1" id="KW-0175">Coiled coil</keyword>
<organism evidence="3 4">
    <name type="scientific">Rhodotorula taiwanensis</name>
    <dbReference type="NCBI Taxonomy" id="741276"/>
    <lineage>
        <taxon>Eukaryota</taxon>
        <taxon>Fungi</taxon>
        <taxon>Dikarya</taxon>
        <taxon>Basidiomycota</taxon>
        <taxon>Pucciniomycotina</taxon>
        <taxon>Microbotryomycetes</taxon>
        <taxon>Sporidiobolales</taxon>
        <taxon>Sporidiobolaceae</taxon>
        <taxon>Rhodotorula</taxon>
    </lineage>
</organism>
<dbReference type="STRING" id="741276.A0A2S5BH41"/>
<name>A0A2S5BH41_9BASI</name>
<evidence type="ECO:0000256" key="2">
    <source>
        <dbReference type="SAM" id="MobiDB-lite"/>
    </source>
</evidence>
<protein>
    <submittedName>
        <fullName evidence="3">Uncharacterized protein</fullName>
    </submittedName>
</protein>
<evidence type="ECO:0000313" key="4">
    <source>
        <dbReference type="Proteomes" id="UP000237144"/>
    </source>
</evidence>
<sequence>MARPPPPPPAASLDHSTAQQHQQSGLASTSNPKQHRPSPRKRQLPADAYTAVEHVNASIPTSSPSIRALHRQQLATVVKSLAPGVVLEQHLTVPGAPSSLLDALADSAPLLPLSVLRACVNEACTSALLSSAMALDAPSQQDSATLLNDVDRFQEATLAVLDELEGTYRREEATMNGGKVVAKREEDAEDIPPPSKIRRYMLHRTLVNGDDIFTSAAVLSDADLEAVSKLDDTDVIAVHPPPTASTSYALDPFLSQPESDQDAVPVPTVGEVTPRPFGWQSARHVAPVARVGAAPGLYGAEAALRKDPSFLDPLNPTRRPTVLLSYDSPFISSLAPTHDSTGATESYSRSASRALSQLRNRRWLDAALGKEEQEEEDAIVLSEQESETLRSLGVDIEALLAGPNSRKQRTATPNRPRAPRPRERKPVADSSASSRDAEAAIWTRLEENAELIVRVARAQVARTRDSYDEELRRLRRRAEKAARIADRPVPAAGAPVKEEEKEAVLAGEEAPGEKAGRAELEDAKALLDSLVSLISSMPAKASSDSISTARVSPRIVPPPALLAKLAPLLMASRAKEPSYRGTLDPINDRAVKMRESVLPIMTGEMDIDVKV</sequence>
<feature type="compositionally biased region" description="Polar residues" evidence="2">
    <location>
        <begin position="14"/>
        <end position="32"/>
    </location>
</feature>
<feature type="compositionally biased region" description="Pro residues" evidence="2">
    <location>
        <begin position="1"/>
        <end position="10"/>
    </location>
</feature>
<gene>
    <name evidence="3" type="ORF">BMF94_0805</name>
</gene>
<feature type="coiled-coil region" evidence="1">
    <location>
        <begin position="457"/>
        <end position="484"/>
    </location>
</feature>
<comment type="caution">
    <text evidence="3">The sequence shown here is derived from an EMBL/GenBank/DDBJ whole genome shotgun (WGS) entry which is preliminary data.</text>
</comment>
<evidence type="ECO:0000256" key="1">
    <source>
        <dbReference type="SAM" id="Coils"/>
    </source>
</evidence>
<proteinExistence type="predicted"/>
<feature type="region of interest" description="Disordered" evidence="2">
    <location>
        <begin position="1"/>
        <end position="46"/>
    </location>
</feature>
<reference evidence="3 4" key="1">
    <citation type="journal article" date="2018" name="Front. Microbiol.">
        <title>Prospects for Fungal Bioremediation of Acidic Radioactive Waste Sites: Characterization and Genome Sequence of Rhodotorula taiwanensis MD1149.</title>
        <authorList>
            <person name="Tkavc R."/>
            <person name="Matrosova V.Y."/>
            <person name="Grichenko O.E."/>
            <person name="Gostincar C."/>
            <person name="Volpe R.P."/>
            <person name="Klimenkova P."/>
            <person name="Gaidamakova E.K."/>
            <person name="Zhou C.E."/>
            <person name="Stewart B.J."/>
            <person name="Lyman M.G."/>
            <person name="Malfatti S.A."/>
            <person name="Rubinfeld B."/>
            <person name="Courtot M."/>
            <person name="Singh J."/>
            <person name="Dalgard C.L."/>
            <person name="Hamilton T."/>
            <person name="Frey K.G."/>
            <person name="Gunde-Cimerman N."/>
            <person name="Dugan L."/>
            <person name="Daly M.J."/>
        </authorList>
    </citation>
    <scope>NUCLEOTIDE SEQUENCE [LARGE SCALE GENOMIC DNA]</scope>
    <source>
        <strain evidence="3 4">MD1149</strain>
    </source>
</reference>
<dbReference type="AlphaFoldDB" id="A0A2S5BH41"/>
<accession>A0A2S5BH41</accession>
<feature type="region of interest" description="Disordered" evidence="2">
    <location>
        <begin position="400"/>
        <end position="435"/>
    </location>
</feature>
<dbReference type="OrthoDB" id="2530497at2759"/>
<keyword evidence="4" id="KW-1185">Reference proteome</keyword>
<dbReference type="EMBL" id="PJQD01000008">
    <property type="protein sequence ID" value="POY76082.1"/>
    <property type="molecule type" value="Genomic_DNA"/>
</dbReference>